<evidence type="ECO:0000256" key="10">
    <source>
        <dbReference type="SAM" id="Phobius"/>
    </source>
</evidence>
<protein>
    <recommendedName>
        <fullName evidence="2">peroxidase</fullName>
        <ecNumber evidence="2">1.11.1.7</ecNumber>
    </recommendedName>
</protein>
<evidence type="ECO:0000259" key="11">
    <source>
        <dbReference type="PROSITE" id="PS51670"/>
    </source>
</evidence>
<dbReference type="SUPFAM" id="SSF48113">
    <property type="entry name" value="Heme-dependent peroxidases"/>
    <property type="match status" value="1"/>
</dbReference>
<keyword evidence="10" id="KW-0472">Membrane</keyword>
<proteinExistence type="predicted"/>
<keyword evidence="3 12" id="KW-0575">Peroxidase</keyword>
<dbReference type="PANTHER" id="PTHR11475">
    <property type="entry name" value="OXIDASE/PEROXIDASE"/>
    <property type="match status" value="1"/>
</dbReference>
<keyword evidence="7" id="KW-0349">Heme</keyword>
<feature type="region of interest" description="Disordered" evidence="9">
    <location>
        <begin position="41"/>
        <end position="158"/>
    </location>
</feature>
<feature type="transmembrane region" description="Helical" evidence="10">
    <location>
        <begin position="12"/>
        <end position="33"/>
    </location>
</feature>
<accession>A0AAD4N4T1</accession>
<feature type="domain" description="ShKT" evidence="11">
    <location>
        <begin position="202"/>
        <end position="236"/>
    </location>
</feature>
<evidence type="ECO:0000256" key="5">
    <source>
        <dbReference type="ARBA" id="ARBA00022729"/>
    </source>
</evidence>
<keyword evidence="3 12" id="KW-0560">Oxidoreductase</keyword>
<evidence type="ECO:0000313" key="13">
    <source>
        <dbReference type="Proteomes" id="UP001201812"/>
    </source>
</evidence>
<dbReference type="PROSITE" id="PS50292">
    <property type="entry name" value="PEROXIDASE_3"/>
    <property type="match status" value="1"/>
</dbReference>
<keyword evidence="4 7" id="KW-0479">Metal-binding</keyword>
<feature type="disulfide bond" evidence="8">
    <location>
        <begin position="202"/>
        <end position="236"/>
    </location>
</feature>
<dbReference type="GO" id="GO:0046872">
    <property type="term" value="F:metal ion binding"/>
    <property type="evidence" value="ECO:0007669"/>
    <property type="project" value="UniProtKB-KW"/>
</dbReference>
<reference evidence="12" key="1">
    <citation type="submission" date="2022-01" db="EMBL/GenBank/DDBJ databases">
        <title>Genome Sequence Resource for Two Populations of Ditylenchus destructor, the Migratory Endoparasitic Phytonematode.</title>
        <authorList>
            <person name="Zhang H."/>
            <person name="Lin R."/>
            <person name="Xie B."/>
        </authorList>
    </citation>
    <scope>NUCLEOTIDE SEQUENCE</scope>
    <source>
        <strain evidence="12">BazhouSP</strain>
    </source>
</reference>
<comment type="catalytic activity">
    <reaction evidence="1">
        <text>2 a phenolic donor + H2O2 = 2 a phenolic radical donor + 2 H2O</text>
        <dbReference type="Rhea" id="RHEA:56136"/>
        <dbReference type="ChEBI" id="CHEBI:15377"/>
        <dbReference type="ChEBI" id="CHEBI:16240"/>
        <dbReference type="ChEBI" id="CHEBI:139520"/>
        <dbReference type="ChEBI" id="CHEBI:139521"/>
        <dbReference type="EC" id="1.11.1.7"/>
    </reaction>
</comment>
<evidence type="ECO:0000256" key="1">
    <source>
        <dbReference type="ARBA" id="ARBA00000189"/>
    </source>
</evidence>
<feature type="binding site" description="axial binding residue" evidence="7">
    <location>
        <position position="598"/>
    </location>
    <ligand>
        <name>heme b</name>
        <dbReference type="ChEBI" id="CHEBI:60344"/>
    </ligand>
    <ligandPart>
        <name>Fe</name>
        <dbReference type="ChEBI" id="CHEBI:18248"/>
    </ligandPart>
</feature>
<dbReference type="PANTHER" id="PTHR11475:SF51">
    <property type="entry name" value="SHKT DOMAIN-CONTAINING PROTEIN"/>
    <property type="match status" value="1"/>
</dbReference>
<dbReference type="PRINTS" id="PR00457">
    <property type="entry name" value="ANPEROXIDASE"/>
</dbReference>
<keyword evidence="13" id="KW-1185">Reference proteome</keyword>
<dbReference type="Proteomes" id="UP001201812">
    <property type="component" value="Unassembled WGS sequence"/>
</dbReference>
<dbReference type="GO" id="GO:0005615">
    <property type="term" value="C:extracellular space"/>
    <property type="evidence" value="ECO:0007669"/>
    <property type="project" value="TreeGrafter"/>
</dbReference>
<dbReference type="EC" id="1.11.1.7" evidence="2"/>
<keyword evidence="6 8" id="KW-1015">Disulfide bond</keyword>
<dbReference type="InterPro" id="IPR019791">
    <property type="entry name" value="Haem_peroxidase_animal"/>
</dbReference>
<evidence type="ECO:0000256" key="3">
    <source>
        <dbReference type="ARBA" id="ARBA00022559"/>
    </source>
</evidence>
<keyword evidence="7" id="KW-0408">Iron</keyword>
<comment type="caution">
    <text evidence="8">Lacks conserved residue(s) required for the propagation of feature annotation.</text>
</comment>
<gene>
    <name evidence="12" type="ORF">DdX_10053</name>
</gene>
<dbReference type="CDD" id="cd09823">
    <property type="entry name" value="peroxinectin_like"/>
    <property type="match status" value="1"/>
</dbReference>
<evidence type="ECO:0000256" key="4">
    <source>
        <dbReference type="ARBA" id="ARBA00022723"/>
    </source>
</evidence>
<dbReference type="Gene3D" id="1.10.640.10">
    <property type="entry name" value="Haem peroxidase domain superfamily, animal type"/>
    <property type="match status" value="1"/>
</dbReference>
<evidence type="ECO:0000256" key="7">
    <source>
        <dbReference type="PIRSR" id="PIRSR619791-2"/>
    </source>
</evidence>
<dbReference type="Pfam" id="PF03098">
    <property type="entry name" value="An_peroxidase"/>
    <property type="match status" value="1"/>
</dbReference>
<sequence>MKLLRRTRRHRIPLCFLADTAQLATIIALVLLLRIGGTQSASQNDLNTENNDEASREPPSRVFPTFSTSTDSASFSTSPQPEAPPISHSTTDDTTAKETATSAPSSPSPSAPKHNRHHNAAAPSANPTTKSFVDEEEPTGTTDASQSTTGRSVQDESEEGICTDKHDLCKFWSTIGECDANRDWMSDNCPITCDKCNGTTVCLDRHRLCPFWASMNECETNAVWMIVNCARSCKACKGKILTDKIPQNNGEFEFKESDCTFVSTHEDISIRRTMSAADVRNNNAQFGCMPTLGSSNCRKNLCFHLKFRSFDGTCNNLDEPLKGAAFMPFARIKDPAYDDKFSAPSASLNRLRPPAREASRLMLSSSAELTSKWNALLMQWGQFIAHDVAKTTMLNNQQCASCQPERGQCFSVILSRLDPTFGRFQCLPVARSAPVCGTGVDGFREQYNENTAFIDASMIYGSSSRDQFFFRQGGFMKTNIMRGRVFPPVDVNQNIIAGDDRANIFVGLAALHTLFVREHNRIALIMQKLNDNWDQDRIFHETRRIIGSIIQKITYEEYLPRLLGKNFDKYIGKYKGYNPKVDPSINNEFTGCAFRFGHGMIQEFYPMFNEQFEQVGGIPFNDGMFKSQHIIVNGIDPLLRGLMTLPSKMPQRLTQAVTERIFGNSDLGSINIQRGRDHGIPGYIAWRDFCKMPKVRDFQDLNSTISNSVVVENLKTLYKNVENIDMYVGGILEDPIEGGLIGPTLACVIGHQFRVARDGDRFFYENPKILSKEQIRQIKRVSLSRILCDSSDGMKAVPRNAFNQIKAKDLVTCDQLDQPNYNIWRDKIDPFAKQ</sequence>
<evidence type="ECO:0000256" key="2">
    <source>
        <dbReference type="ARBA" id="ARBA00012313"/>
    </source>
</evidence>
<organism evidence="12 13">
    <name type="scientific">Ditylenchus destructor</name>
    <dbReference type="NCBI Taxonomy" id="166010"/>
    <lineage>
        <taxon>Eukaryota</taxon>
        <taxon>Metazoa</taxon>
        <taxon>Ecdysozoa</taxon>
        <taxon>Nematoda</taxon>
        <taxon>Chromadorea</taxon>
        <taxon>Rhabditida</taxon>
        <taxon>Tylenchina</taxon>
        <taxon>Tylenchomorpha</taxon>
        <taxon>Sphaerularioidea</taxon>
        <taxon>Anguinidae</taxon>
        <taxon>Anguininae</taxon>
        <taxon>Ditylenchus</taxon>
    </lineage>
</organism>
<dbReference type="InterPro" id="IPR003582">
    <property type="entry name" value="ShKT_dom"/>
</dbReference>
<feature type="domain" description="ShKT" evidence="11">
    <location>
        <begin position="162"/>
        <end position="196"/>
    </location>
</feature>
<dbReference type="SMART" id="SM00254">
    <property type="entry name" value="ShKT"/>
    <property type="match status" value="2"/>
</dbReference>
<dbReference type="GO" id="GO:0140825">
    <property type="term" value="F:lactoperoxidase activity"/>
    <property type="evidence" value="ECO:0007669"/>
    <property type="project" value="UniProtKB-EC"/>
</dbReference>
<feature type="compositionally biased region" description="Low complexity" evidence="9">
    <location>
        <begin position="65"/>
        <end position="78"/>
    </location>
</feature>
<keyword evidence="10" id="KW-1133">Transmembrane helix</keyword>
<feature type="compositionally biased region" description="Polar residues" evidence="9">
    <location>
        <begin position="139"/>
        <end position="152"/>
    </location>
</feature>
<evidence type="ECO:0000313" key="12">
    <source>
        <dbReference type="EMBL" id="KAI1711591.1"/>
    </source>
</evidence>
<dbReference type="Pfam" id="PF01549">
    <property type="entry name" value="ShK"/>
    <property type="match status" value="2"/>
</dbReference>
<comment type="caution">
    <text evidence="12">The sequence shown here is derived from an EMBL/GenBank/DDBJ whole genome shotgun (WGS) entry which is preliminary data.</text>
</comment>
<keyword evidence="10" id="KW-0812">Transmembrane</keyword>
<name>A0AAD4N4T1_9BILA</name>
<evidence type="ECO:0000256" key="9">
    <source>
        <dbReference type="SAM" id="MobiDB-lite"/>
    </source>
</evidence>
<dbReference type="GO" id="GO:0020037">
    <property type="term" value="F:heme binding"/>
    <property type="evidence" value="ECO:0007669"/>
    <property type="project" value="InterPro"/>
</dbReference>
<keyword evidence="5" id="KW-0732">Signal</keyword>
<dbReference type="InterPro" id="IPR010255">
    <property type="entry name" value="Haem_peroxidase_sf"/>
</dbReference>
<dbReference type="AlphaFoldDB" id="A0AAD4N4T1"/>
<evidence type="ECO:0000256" key="8">
    <source>
        <dbReference type="PROSITE-ProRule" id="PRU01005"/>
    </source>
</evidence>
<dbReference type="PROSITE" id="PS51670">
    <property type="entry name" value="SHKT"/>
    <property type="match status" value="2"/>
</dbReference>
<dbReference type="EMBL" id="JAKKPZ010000021">
    <property type="protein sequence ID" value="KAI1711591.1"/>
    <property type="molecule type" value="Genomic_DNA"/>
</dbReference>
<dbReference type="InterPro" id="IPR037120">
    <property type="entry name" value="Haem_peroxidase_sf_animal"/>
</dbReference>
<feature type="disulfide bond" evidence="8">
    <location>
        <begin position="162"/>
        <end position="196"/>
    </location>
</feature>
<evidence type="ECO:0000256" key="6">
    <source>
        <dbReference type="ARBA" id="ARBA00023157"/>
    </source>
</evidence>
<dbReference type="FunFam" id="1.10.640.10:FF:000007">
    <property type="entry name" value="Peroxidase mlt-7"/>
    <property type="match status" value="1"/>
</dbReference>
<dbReference type="GO" id="GO:0006979">
    <property type="term" value="P:response to oxidative stress"/>
    <property type="evidence" value="ECO:0007669"/>
    <property type="project" value="InterPro"/>
</dbReference>